<accession>A0ACB7J1K2</accession>
<organism evidence="1 2">
    <name type="scientific">Pleurotus cornucopiae</name>
    <name type="common">Cornucopia mushroom</name>
    <dbReference type="NCBI Taxonomy" id="5321"/>
    <lineage>
        <taxon>Eukaryota</taxon>
        <taxon>Fungi</taxon>
        <taxon>Dikarya</taxon>
        <taxon>Basidiomycota</taxon>
        <taxon>Agaricomycotina</taxon>
        <taxon>Agaricomycetes</taxon>
        <taxon>Agaricomycetidae</taxon>
        <taxon>Agaricales</taxon>
        <taxon>Pleurotineae</taxon>
        <taxon>Pleurotaceae</taxon>
        <taxon>Pleurotus</taxon>
    </lineage>
</organism>
<comment type="caution">
    <text evidence="1">The sequence shown here is derived from an EMBL/GenBank/DDBJ whole genome shotgun (WGS) entry which is preliminary data.</text>
</comment>
<protein>
    <submittedName>
        <fullName evidence="1">Uncharacterized protein</fullName>
    </submittedName>
</protein>
<evidence type="ECO:0000313" key="1">
    <source>
        <dbReference type="EMBL" id="KAG9224429.1"/>
    </source>
</evidence>
<name>A0ACB7J1K2_PLECO</name>
<evidence type="ECO:0000313" key="2">
    <source>
        <dbReference type="Proteomes" id="UP000824881"/>
    </source>
</evidence>
<dbReference type="Proteomes" id="UP000824881">
    <property type="component" value="Unassembled WGS sequence"/>
</dbReference>
<sequence length="538" mass="61319">MTTTGFRAYRHRARFYSQYIRWDAYPEGLGRELFDSVPIDPEKYAEWLAERRNFFDEILAQTVDQNGDPLWHPDYRILHSAQRARSPFSSVDYSYTIDLDHEVFYFDAFPVFPLRCLPPVEAFEECLQADHFGHCIPGSTLPEQHRCSPCLSRPPKQDNIDVYETYKEPSGFKALQETLDNYSSLSRPNAVRVRLYELIAYGFVGDYELHSAMCCTGIHSDDEEDAGDRQFVEEAALKLLLVAFLPMHHGDYYGTKKGVNIDAEYQKRSHQEGFWIFYNLCAKAVIGYLDSEDALRGSVGELVRHIHGTSKQGVIYGVVCSLFHIVVVRVDMSNGGHFEHTPALGFLPPRIVDRPWVQGVEVLMKLAFHLQASVLSPAVDLRGMTPPDATAHTPTHVDKLPLELILEIFEYVRQEPSTHSDTLVAFGSLNEHTRAAFSARGFAARISSYWLDGLAAENRVPARWKYTSDVFEQDPSCCSPYSWDSGIYLVHGKKDYTLRPYSEICIFRVGSVGSLTLLMKDSSISKFWREWDSQEVDS</sequence>
<keyword evidence="2" id="KW-1185">Reference proteome</keyword>
<reference evidence="1 2" key="1">
    <citation type="journal article" date="2021" name="Appl. Environ. Microbiol.">
        <title>Genetic linkage and physical mapping for an oyster mushroom Pleurotus cornucopiae and QTL analysis for the trait cap color.</title>
        <authorList>
            <person name="Zhang Y."/>
            <person name="Gao W."/>
            <person name="Sonnenberg A."/>
            <person name="Chen Q."/>
            <person name="Zhang J."/>
            <person name="Huang C."/>
        </authorList>
    </citation>
    <scope>NUCLEOTIDE SEQUENCE [LARGE SCALE GENOMIC DNA]</scope>
    <source>
        <strain evidence="1">CCMSSC00406</strain>
    </source>
</reference>
<dbReference type="EMBL" id="WQMT02000003">
    <property type="protein sequence ID" value="KAG9224429.1"/>
    <property type="molecule type" value="Genomic_DNA"/>
</dbReference>
<proteinExistence type="predicted"/>
<gene>
    <name evidence="1" type="ORF">CCMSSC00406_0009471</name>
</gene>